<accession>A0A2W1J9E0</accession>
<dbReference type="InterPro" id="IPR002177">
    <property type="entry name" value="DPS_DNA-bd"/>
</dbReference>
<dbReference type="PANTHER" id="PTHR42932">
    <property type="entry name" value="GENERAL STRESS PROTEIN 20U"/>
    <property type="match status" value="1"/>
</dbReference>
<dbReference type="EMBL" id="PQWO01000030">
    <property type="protein sequence ID" value="PZD70688.1"/>
    <property type="molecule type" value="Genomic_DNA"/>
</dbReference>
<dbReference type="InterPro" id="IPR023188">
    <property type="entry name" value="DPS_DNA-bd_CS"/>
</dbReference>
<evidence type="ECO:0000259" key="3">
    <source>
        <dbReference type="Pfam" id="PF00210"/>
    </source>
</evidence>
<dbReference type="GO" id="GO:0008199">
    <property type="term" value="F:ferric iron binding"/>
    <property type="evidence" value="ECO:0007669"/>
    <property type="project" value="InterPro"/>
</dbReference>
<dbReference type="Proteomes" id="UP000248857">
    <property type="component" value="Unassembled WGS sequence"/>
</dbReference>
<comment type="caution">
    <text evidence="4">The sequence shown here is derived from an EMBL/GenBank/DDBJ whole genome shotgun (WGS) entry which is preliminary data.</text>
</comment>
<evidence type="ECO:0000256" key="2">
    <source>
        <dbReference type="RuleBase" id="RU003875"/>
    </source>
</evidence>
<dbReference type="InterPro" id="IPR009078">
    <property type="entry name" value="Ferritin-like_SF"/>
</dbReference>
<gene>
    <name evidence="4" type="primary">dps2_2</name>
    <name evidence="4" type="ORF">C1752_10203</name>
</gene>
<keyword evidence="5" id="KW-1185">Reference proteome</keyword>
<dbReference type="SUPFAM" id="SSF47240">
    <property type="entry name" value="Ferritin-like"/>
    <property type="match status" value="1"/>
</dbReference>
<name>A0A2W1J9E0_9CYAN</name>
<evidence type="ECO:0000313" key="4">
    <source>
        <dbReference type="EMBL" id="PZD70688.1"/>
    </source>
</evidence>
<dbReference type="PRINTS" id="PR01346">
    <property type="entry name" value="HELNAPAPROT"/>
</dbReference>
<reference evidence="4 5" key="1">
    <citation type="journal article" date="2018" name="Sci. Rep.">
        <title>A novel species of the marine cyanobacterium Acaryochloris with a unique pigment content and lifestyle.</title>
        <authorList>
            <person name="Partensky F."/>
            <person name="Six C."/>
            <person name="Ratin M."/>
            <person name="Garczarek L."/>
            <person name="Vaulot D."/>
            <person name="Probert I."/>
            <person name="Calteau A."/>
            <person name="Gourvil P."/>
            <person name="Marie D."/>
            <person name="Grebert T."/>
            <person name="Bouchier C."/>
            <person name="Le Panse S."/>
            <person name="Gachenot M."/>
            <person name="Rodriguez F."/>
            <person name="Garrido J.L."/>
        </authorList>
    </citation>
    <scope>NUCLEOTIDE SEQUENCE [LARGE SCALE GENOMIC DNA]</scope>
    <source>
        <strain evidence="4 5">RCC1774</strain>
    </source>
</reference>
<comment type="similarity">
    <text evidence="1 2">Belongs to the Dps family.</text>
</comment>
<protein>
    <submittedName>
        <fullName evidence="4">DNA protection during starvation protein 2</fullName>
        <ecNumber evidence="4">1.16.-.-</ecNumber>
    </submittedName>
</protein>
<dbReference type="Gene3D" id="1.20.1260.10">
    <property type="match status" value="1"/>
</dbReference>
<dbReference type="InterPro" id="IPR008331">
    <property type="entry name" value="Ferritin_DPS_dom"/>
</dbReference>
<dbReference type="PROSITE" id="PS00818">
    <property type="entry name" value="DPS_1"/>
    <property type="match status" value="1"/>
</dbReference>
<dbReference type="PIRSF" id="PIRSF005900">
    <property type="entry name" value="Dps"/>
    <property type="match status" value="1"/>
</dbReference>
<keyword evidence="4" id="KW-0560">Oxidoreductase</keyword>
<evidence type="ECO:0000256" key="1">
    <source>
        <dbReference type="ARBA" id="ARBA00009497"/>
    </source>
</evidence>
<organism evidence="4 5">
    <name type="scientific">Acaryochloris thomasi RCC1774</name>
    <dbReference type="NCBI Taxonomy" id="1764569"/>
    <lineage>
        <taxon>Bacteria</taxon>
        <taxon>Bacillati</taxon>
        <taxon>Cyanobacteriota</taxon>
        <taxon>Cyanophyceae</taxon>
        <taxon>Acaryochloridales</taxon>
        <taxon>Acaryochloridaceae</taxon>
        <taxon>Acaryochloris</taxon>
        <taxon>Acaryochloris thomasi</taxon>
    </lineage>
</organism>
<dbReference type="EC" id="1.16.-.-" evidence="4"/>
<feature type="domain" description="Ferritin/DPS" evidence="3">
    <location>
        <begin position="37"/>
        <end position="177"/>
    </location>
</feature>
<dbReference type="Pfam" id="PF00210">
    <property type="entry name" value="Ferritin"/>
    <property type="match status" value="1"/>
</dbReference>
<dbReference type="InterPro" id="IPR012347">
    <property type="entry name" value="Ferritin-like"/>
</dbReference>
<dbReference type="PANTHER" id="PTHR42932:SF3">
    <property type="entry name" value="DNA PROTECTION DURING STARVATION PROTEIN"/>
    <property type="match status" value="1"/>
</dbReference>
<evidence type="ECO:0000313" key="5">
    <source>
        <dbReference type="Proteomes" id="UP000248857"/>
    </source>
</evidence>
<dbReference type="AlphaFoldDB" id="A0A2W1J9E0"/>
<dbReference type="CDD" id="cd01043">
    <property type="entry name" value="DPS"/>
    <property type="match status" value="1"/>
</dbReference>
<proteinExistence type="inferred from homology"/>
<dbReference type="GO" id="GO:0016722">
    <property type="term" value="F:oxidoreductase activity, acting on metal ions"/>
    <property type="evidence" value="ECO:0007669"/>
    <property type="project" value="InterPro"/>
</dbReference>
<sequence>MVVGFDAMKMETTQGLSKNMRSINIGLTEEQRHGVMQLLNQDLADMYLLVIKTKKYHWDVVGPQFRTLHQLWEEHYSALGLNIDACAERIRALGGYPVGTAKDFIELATIKEHSGDLPSATEMVSRLVEDHEMIIRNLRGHIDQCGQSFHDEGTADFLTGLMEAHEEMAWMLRSFIEGQSLESSGARPRSEIQVPAGVS</sequence>